<dbReference type="InterPro" id="IPR003340">
    <property type="entry name" value="B3_DNA-bd"/>
</dbReference>
<feature type="domain" description="TF-B3" evidence="6">
    <location>
        <begin position="224"/>
        <end position="281"/>
    </location>
</feature>
<evidence type="ECO:0000313" key="8">
    <source>
        <dbReference type="Proteomes" id="UP001604336"/>
    </source>
</evidence>
<dbReference type="Pfam" id="PF14223">
    <property type="entry name" value="Retrotran_gag_2"/>
    <property type="match status" value="1"/>
</dbReference>
<evidence type="ECO:0000256" key="5">
    <source>
        <dbReference type="ARBA" id="ARBA00023242"/>
    </source>
</evidence>
<keyword evidence="4" id="KW-0804">Transcription</keyword>
<evidence type="ECO:0000256" key="2">
    <source>
        <dbReference type="ARBA" id="ARBA00023015"/>
    </source>
</evidence>
<evidence type="ECO:0000256" key="4">
    <source>
        <dbReference type="ARBA" id="ARBA00023163"/>
    </source>
</evidence>
<keyword evidence="3" id="KW-0238">DNA-binding</keyword>
<dbReference type="GO" id="GO:0005634">
    <property type="term" value="C:nucleus"/>
    <property type="evidence" value="ECO:0007669"/>
    <property type="project" value="UniProtKB-SubCell"/>
</dbReference>
<dbReference type="Gene3D" id="2.40.330.10">
    <property type="entry name" value="DNA-binding pseudobarrel domain"/>
    <property type="match status" value="1"/>
</dbReference>
<reference evidence="8" key="1">
    <citation type="submission" date="2024-07" db="EMBL/GenBank/DDBJ databases">
        <title>Two chromosome-level genome assemblies of Korean endemic species Abeliophyllum distichum and Forsythia ovata (Oleaceae).</title>
        <authorList>
            <person name="Jang H."/>
        </authorList>
    </citation>
    <scope>NUCLEOTIDE SEQUENCE [LARGE SCALE GENOMIC DNA]</scope>
</reference>
<dbReference type="PANTHER" id="PTHR35317">
    <property type="entry name" value="OS04G0629600 PROTEIN"/>
    <property type="match status" value="1"/>
</dbReference>
<evidence type="ECO:0000256" key="1">
    <source>
        <dbReference type="ARBA" id="ARBA00004123"/>
    </source>
</evidence>
<dbReference type="Pfam" id="PF02362">
    <property type="entry name" value="B3"/>
    <property type="match status" value="1"/>
</dbReference>
<dbReference type="AlphaFoldDB" id="A0ABD1NRY7"/>
<name>A0ABD1NRY7_9LAMI</name>
<dbReference type="GO" id="GO:0003677">
    <property type="term" value="F:DNA binding"/>
    <property type="evidence" value="ECO:0007669"/>
    <property type="project" value="UniProtKB-KW"/>
</dbReference>
<evidence type="ECO:0000313" key="7">
    <source>
        <dbReference type="EMBL" id="KAL2454362.1"/>
    </source>
</evidence>
<sequence length="311" mass="35263">MAGLSNNIYVPIFSGEHFDHWSVKMRTVLMSEDLWECVEEGYEAPNPTRTLTTEEKQRFRENRKNDAKALSLIQRGLSSSYFPRILDARTAKEAWDILHNEFQANVKVDATATAPEQVDNEPRKDPTSSFAKTHLDEHGTTPLLGVPFHDLTDSSPTVFYSRTLTATAMADLDKEEITPLVGEPFYDLVLSKSNIHPVYDMSFPPALDSLLPSTTVRSIIRCFGKTWEVKFCGRRIPKGFDSSWRKFVDDSNLVAGDALVFELLESTSIKVVFKVQILRCTIPPKLQELINKRRAESELVTIDDDDDDDDE</sequence>
<comment type="subcellular location">
    <subcellularLocation>
        <location evidence="1">Nucleus</location>
    </subcellularLocation>
</comment>
<keyword evidence="5" id="KW-0539">Nucleus</keyword>
<dbReference type="SUPFAM" id="SSF101936">
    <property type="entry name" value="DNA-binding pseudobarrel domain"/>
    <property type="match status" value="1"/>
</dbReference>
<dbReference type="CDD" id="cd10017">
    <property type="entry name" value="B3_DNA"/>
    <property type="match status" value="1"/>
</dbReference>
<keyword evidence="8" id="KW-1185">Reference proteome</keyword>
<dbReference type="InterPro" id="IPR015300">
    <property type="entry name" value="DNA-bd_pseudobarrel_sf"/>
</dbReference>
<dbReference type="PANTHER" id="PTHR35317:SF35">
    <property type="entry name" value="DUF4219 DOMAIN-CONTAINING PROTEIN"/>
    <property type="match status" value="1"/>
</dbReference>
<keyword evidence="2" id="KW-0805">Transcription regulation</keyword>
<proteinExistence type="predicted"/>
<gene>
    <name evidence="7" type="ORF">Adt_48138</name>
</gene>
<protein>
    <submittedName>
        <fullName evidence="7">B3 domain-containing protein REM16</fullName>
    </submittedName>
</protein>
<evidence type="ECO:0000259" key="6">
    <source>
        <dbReference type="PROSITE" id="PS50863"/>
    </source>
</evidence>
<dbReference type="PROSITE" id="PS50863">
    <property type="entry name" value="B3"/>
    <property type="match status" value="1"/>
</dbReference>
<dbReference type="Proteomes" id="UP001604336">
    <property type="component" value="Unassembled WGS sequence"/>
</dbReference>
<evidence type="ECO:0000256" key="3">
    <source>
        <dbReference type="ARBA" id="ARBA00023125"/>
    </source>
</evidence>
<comment type="caution">
    <text evidence="7">The sequence shown here is derived from an EMBL/GenBank/DDBJ whole genome shotgun (WGS) entry which is preliminary data.</text>
</comment>
<organism evidence="7 8">
    <name type="scientific">Abeliophyllum distichum</name>
    <dbReference type="NCBI Taxonomy" id="126358"/>
    <lineage>
        <taxon>Eukaryota</taxon>
        <taxon>Viridiplantae</taxon>
        <taxon>Streptophyta</taxon>
        <taxon>Embryophyta</taxon>
        <taxon>Tracheophyta</taxon>
        <taxon>Spermatophyta</taxon>
        <taxon>Magnoliopsida</taxon>
        <taxon>eudicotyledons</taxon>
        <taxon>Gunneridae</taxon>
        <taxon>Pentapetalae</taxon>
        <taxon>asterids</taxon>
        <taxon>lamiids</taxon>
        <taxon>Lamiales</taxon>
        <taxon>Oleaceae</taxon>
        <taxon>Forsythieae</taxon>
        <taxon>Abeliophyllum</taxon>
    </lineage>
</organism>
<dbReference type="EMBL" id="JBFOLK010000399">
    <property type="protein sequence ID" value="KAL2454362.1"/>
    <property type="molecule type" value="Genomic_DNA"/>
</dbReference>
<accession>A0ABD1NRY7</accession>